<dbReference type="Proteomes" id="UP001470230">
    <property type="component" value="Unassembled WGS sequence"/>
</dbReference>
<accession>A0ABR2H7J7</accession>
<proteinExistence type="predicted"/>
<feature type="transmembrane region" description="Helical" evidence="1">
    <location>
        <begin position="6"/>
        <end position="22"/>
    </location>
</feature>
<keyword evidence="3" id="KW-1185">Reference proteome</keyword>
<dbReference type="EMBL" id="JAPFFF010000041">
    <property type="protein sequence ID" value="KAK8841370.1"/>
    <property type="molecule type" value="Genomic_DNA"/>
</dbReference>
<name>A0ABR2H7J7_9EUKA</name>
<protein>
    <submittedName>
        <fullName evidence="2">Uncharacterized protein</fullName>
    </submittedName>
</protein>
<evidence type="ECO:0000313" key="3">
    <source>
        <dbReference type="Proteomes" id="UP001470230"/>
    </source>
</evidence>
<comment type="caution">
    <text evidence="2">The sequence shown here is derived from an EMBL/GenBank/DDBJ whole genome shotgun (WGS) entry which is preliminary data.</text>
</comment>
<keyword evidence="1" id="KW-1133">Transmembrane helix</keyword>
<organism evidence="2 3">
    <name type="scientific">Tritrichomonas musculus</name>
    <dbReference type="NCBI Taxonomy" id="1915356"/>
    <lineage>
        <taxon>Eukaryota</taxon>
        <taxon>Metamonada</taxon>
        <taxon>Parabasalia</taxon>
        <taxon>Tritrichomonadida</taxon>
        <taxon>Tritrichomonadidae</taxon>
        <taxon>Tritrichomonas</taxon>
    </lineage>
</organism>
<gene>
    <name evidence="2" type="ORF">M9Y10_026985</name>
</gene>
<evidence type="ECO:0000313" key="2">
    <source>
        <dbReference type="EMBL" id="KAK8841370.1"/>
    </source>
</evidence>
<keyword evidence="1" id="KW-0812">Transmembrane</keyword>
<evidence type="ECO:0000256" key="1">
    <source>
        <dbReference type="SAM" id="Phobius"/>
    </source>
</evidence>
<reference evidence="2 3" key="1">
    <citation type="submission" date="2024-04" db="EMBL/GenBank/DDBJ databases">
        <title>Tritrichomonas musculus Genome.</title>
        <authorList>
            <person name="Alves-Ferreira E."/>
            <person name="Grigg M."/>
            <person name="Lorenzi H."/>
            <person name="Galac M."/>
        </authorList>
    </citation>
    <scope>NUCLEOTIDE SEQUENCE [LARGE SCALE GENOMIC DNA]</scope>
    <source>
        <strain evidence="2 3">EAF2021</strain>
    </source>
</reference>
<sequence length="118" mass="14058">MGFTIYASITYLTLICLRFWFFKFNVTEHDRSNWYLVCTTVDIYPFSILTNEIITEKVPNYESCEIISPFIIMNKVMEGHCSQFTSNVPDKMQKLIEKYWKEGQEIVHILKSNFSYSR</sequence>
<keyword evidence="1" id="KW-0472">Membrane</keyword>